<evidence type="ECO:0000313" key="4">
    <source>
        <dbReference type="Proteomes" id="UP001497512"/>
    </source>
</evidence>
<dbReference type="EMBL" id="OZ019900">
    <property type="protein sequence ID" value="CAK9235627.1"/>
    <property type="molecule type" value="Genomic_DNA"/>
</dbReference>
<keyword evidence="4" id="KW-1185">Reference proteome</keyword>
<dbReference type="Proteomes" id="UP001497512">
    <property type="component" value="Chromosome 8"/>
</dbReference>
<accession>A0ABP0UY97</accession>
<evidence type="ECO:0000313" key="2">
    <source>
        <dbReference type="EMBL" id="CAK9233104.1"/>
    </source>
</evidence>
<protein>
    <submittedName>
        <fullName evidence="2">Uncharacterized protein</fullName>
    </submittedName>
</protein>
<name>A0ABP0UY97_9BRYO</name>
<sequence length="146" mass="15715">MPVESSSIAAKSGSDAPKCQTRRVSKRLLAHKAVNKASQVEANMSFKSSIVAESLSVTKCQTQTASRKLTHKTDAMASQDEEHMALQPSIAAESISDSPECQTKSVSKIVAPKMDSKASQEEVHRAYEPIVLQIVDTNTGDSRSIP</sequence>
<feature type="region of interest" description="Disordered" evidence="1">
    <location>
        <begin position="1"/>
        <end position="22"/>
    </location>
</feature>
<dbReference type="EMBL" id="OZ019900">
    <property type="protein sequence ID" value="CAK9233104.1"/>
    <property type="molecule type" value="Genomic_DNA"/>
</dbReference>
<gene>
    <name evidence="2" type="ORF">CSSPTR1EN2_LOCUS21319</name>
    <name evidence="3" type="ORF">CSSPTR1EN2_LOCUS22811</name>
</gene>
<proteinExistence type="predicted"/>
<evidence type="ECO:0000313" key="3">
    <source>
        <dbReference type="EMBL" id="CAK9235627.1"/>
    </source>
</evidence>
<reference evidence="2" key="1">
    <citation type="submission" date="2024-02" db="EMBL/GenBank/DDBJ databases">
        <authorList>
            <consortium name="ELIXIR-Norway"/>
            <consortium name="Elixir Norway"/>
        </authorList>
    </citation>
    <scope>NUCLEOTIDE SEQUENCE</scope>
</reference>
<organism evidence="2 4">
    <name type="scientific">Sphagnum troendelagicum</name>
    <dbReference type="NCBI Taxonomy" id="128251"/>
    <lineage>
        <taxon>Eukaryota</taxon>
        <taxon>Viridiplantae</taxon>
        <taxon>Streptophyta</taxon>
        <taxon>Embryophyta</taxon>
        <taxon>Bryophyta</taxon>
        <taxon>Sphagnophytina</taxon>
        <taxon>Sphagnopsida</taxon>
        <taxon>Sphagnales</taxon>
        <taxon>Sphagnaceae</taxon>
        <taxon>Sphagnum</taxon>
    </lineage>
</organism>
<evidence type="ECO:0000256" key="1">
    <source>
        <dbReference type="SAM" id="MobiDB-lite"/>
    </source>
</evidence>